<sequence>MGLNQIPSPQRDPYPYPKLEGDEQFHAPQPGRKTDYRKTDVGTRLFDTPTLSSARREIYHFNRDAPIDCLDFELKSVYDHHNDFLKNQPYVLRQKVTSGNPDGVILKNRVQTNVDDEEDHKINDHENKLLRIVTGSVDTKNSPHPGAIHSHHNATTNRGYSRKHNGEFLMYLSVRLSRGGRSPFLQKKLYEITRATHILKNGQPWEEVKGYKSGVPQISFTNIEDENTKARENLQQFELECFGRL</sequence>
<keyword evidence="3" id="KW-1185">Reference proteome</keyword>
<reference evidence="2 3" key="1">
    <citation type="submission" date="2021-04" db="EMBL/GenBank/DDBJ databases">
        <authorList>
            <person name="Bliznina A."/>
        </authorList>
    </citation>
    <scope>NUCLEOTIDE SEQUENCE [LARGE SCALE GENOMIC DNA]</scope>
</reference>
<evidence type="ECO:0000256" key="1">
    <source>
        <dbReference type="SAM" id="MobiDB-lite"/>
    </source>
</evidence>
<organism evidence="2 3">
    <name type="scientific">Oikopleura dioica</name>
    <name type="common">Tunicate</name>
    <dbReference type="NCBI Taxonomy" id="34765"/>
    <lineage>
        <taxon>Eukaryota</taxon>
        <taxon>Metazoa</taxon>
        <taxon>Chordata</taxon>
        <taxon>Tunicata</taxon>
        <taxon>Appendicularia</taxon>
        <taxon>Copelata</taxon>
        <taxon>Oikopleuridae</taxon>
        <taxon>Oikopleura</taxon>
    </lineage>
</organism>
<protein>
    <submittedName>
        <fullName evidence="2">Oidioi.mRNA.OKI2018_I69.chr2.g6259.t1.cds</fullName>
    </submittedName>
</protein>
<dbReference type="Proteomes" id="UP001158576">
    <property type="component" value="Chromosome 2"/>
</dbReference>
<gene>
    <name evidence="2" type="ORF">OKIOD_LOCUS15024</name>
</gene>
<evidence type="ECO:0000313" key="3">
    <source>
        <dbReference type="Proteomes" id="UP001158576"/>
    </source>
</evidence>
<accession>A0ABN7T9I9</accession>
<proteinExistence type="predicted"/>
<name>A0ABN7T9I9_OIKDI</name>
<dbReference type="Pfam" id="PF12494">
    <property type="entry name" value="DUF3695"/>
    <property type="match status" value="1"/>
</dbReference>
<dbReference type="EMBL" id="OU015567">
    <property type="protein sequence ID" value="CAG5111994.1"/>
    <property type="molecule type" value="Genomic_DNA"/>
</dbReference>
<dbReference type="InterPro" id="IPR022179">
    <property type="entry name" value="CFAP276"/>
</dbReference>
<evidence type="ECO:0000313" key="2">
    <source>
        <dbReference type="EMBL" id="CAG5111994.1"/>
    </source>
</evidence>
<feature type="region of interest" description="Disordered" evidence="1">
    <location>
        <begin position="1"/>
        <end position="37"/>
    </location>
</feature>